<dbReference type="Pfam" id="PF00051">
    <property type="entry name" value="Kringle"/>
    <property type="match status" value="1"/>
</dbReference>
<keyword evidence="3" id="KW-0732">Signal</keyword>
<reference evidence="5 6" key="1">
    <citation type="journal article" date="2024" name="BMC Biol.">
        <title>Comparative genomics of Ascetosporea gives new insight into the evolutionary basis for animal parasitism in Rhizaria.</title>
        <authorList>
            <person name="Hiltunen Thoren M."/>
            <person name="Onut-Brannstrom I."/>
            <person name="Alfjorden A."/>
            <person name="Peckova H."/>
            <person name="Swords F."/>
            <person name="Hooper C."/>
            <person name="Holzer A.S."/>
            <person name="Bass D."/>
            <person name="Burki F."/>
        </authorList>
    </citation>
    <scope>NUCLEOTIDE SEQUENCE [LARGE SCALE GENOMIC DNA]</scope>
    <source>
        <strain evidence="5">20-A016</strain>
    </source>
</reference>
<keyword evidence="6" id="KW-1185">Reference proteome</keyword>
<evidence type="ECO:0000256" key="1">
    <source>
        <dbReference type="ARBA" id="ARBA00022572"/>
    </source>
</evidence>
<dbReference type="Proteomes" id="UP001439008">
    <property type="component" value="Unassembled WGS sequence"/>
</dbReference>
<dbReference type="InterPro" id="IPR013806">
    <property type="entry name" value="Kringle-like"/>
</dbReference>
<dbReference type="SUPFAM" id="SSF57440">
    <property type="entry name" value="Kringle-like"/>
    <property type="match status" value="1"/>
</dbReference>
<dbReference type="PANTHER" id="PTHR24261:SF13">
    <property type="entry name" value="PLASMINOGEN"/>
    <property type="match status" value="1"/>
</dbReference>
<dbReference type="PROSITE" id="PS50070">
    <property type="entry name" value="KRINGLE_2"/>
    <property type="match status" value="1"/>
</dbReference>
<accession>A0ABV2AEN7</accession>
<dbReference type="Gene3D" id="2.40.20.10">
    <property type="entry name" value="Plasminogen Kringle 4"/>
    <property type="match status" value="1"/>
</dbReference>
<proteinExistence type="predicted"/>
<evidence type="ECO:0000259" key="4">
    <source>
        <dbReference type="PROSITE" id="PS50070"/>
    </source>
</evidence>
<dbReference type="EMBL" id="JBDODL010000023">
    <property type="protein sequence ID" value="MES1918169.1"/>
    <property type="molecule type" value="Genomic_DNA"/>
</dbReference>
<keyword evidence="2" id="KW-1015">Disulfide bond</keyword>
<name>A0ABV2AEN7_9EUKA</name>
<evidence type="ECO:0000256" key="2">
    <source>
        <dbReference type="ARBA" id="ARBA00023157"/>
    </source>
</evidence>
<protein>
    <recommendedName>
        <fullName evidence="4">Kringle domain-containing protein</fullName>
    </recommendedName>
</protein>
<sequence length="194" mass="22140">MASKCLVLFSIFSTILITLILIPSSAISSASYSEAEKENCIGNGEDYFGEIKITETGKYCKTWPRFWSTVYPLADLKNDFCRNPNKDLTGPWCFTELNEEGKEYCEINCEDGFVKIKDGTRCKDRDEVPLQTNGSVSDCQELCWKMDDCDVFEYHSDTEDCSRCLTSSDLGVFGNGWKLMKRYMKPSLYILFLS</sequence>
<evidence type="ECO:0000313" key="5">
    <source>
        <dbReference type="EMBL" id="MES1918169.1"/>
    </source>
</evidence>
<dbReference type="InterPro" id="IPR018056">
    <property type="entry name" value="Kringle_CS"/>
</dbReference>
<feature type="domain" description="Kringle" evidence="4">
    <location>
        <begin position="38"/>
        <end position="122"/>
    </location>
</feature>
<evidence type="ECO:0000313" key="6">
    <source>
        <dbReference type="Proteomes" id="UP001439008"/>
    </source>
</evidence>
<dbReference type="PROSITE" id="PS00021">
    <property type="entry name" value="KRINGLE_1"/>
    <property type="match status" value="1"/>
</dbReference>
<dbReference type="PANTHER" id="PTHR24261">
    <property type="entry name" value="PLASMINOGEN-RELATED"/>
    <property type="match status" value="1"/>
</dbReference>
<keyword evidence="1" id="KW-0420">Kringle</keyword>
<dbReference type="InterPro" id="IPR000001">
    <property type="entry name" value="Kringle"/>
</dbReference>
<dbReference type="InterPro" id="IPR038178">
    <property type="entry name" value="Kringle_sf"/>
</dbReference>
<evidence type="ECO:0000256" key="3">
    <source>
        <dbReference type="SAM" id="SignalP"/>
    </source>
</evidence>
<dbReference type="InterPro" id="IPR050759">
    <property type="entry name" value="Serine_protease_kringle"/>
</dbReference>
<feature type="chain" id="PRO_5045689196" description="Kringle domain-containing protein" evidence="3">
    <location>
        <begin position="27"/>
        <end position="194"/>
    </location>
</feature>
<comment type="caution">
    <text evidence="5">The sequence shown here is derived from an EMBL/GenBank/DDBJ whole genome shotgun (WGS) entry which is preliminary data.</text>
</comment>
<feature type="signal peptide" evidence="3">
    <location>
        <begin position="1"/>
        <end position="26"/>
    </location>
</feature>
<gene>
    <name evidence="5" type="ORF">MHBO_000181</name>
</gene>
<dbReference type="SMART" id="SM00130">
    <property type="entry name" value="KR"/>
    <property type="match status" value="1"/>
</dbReference>
<organism evidence="5 6">
    <name type="scientific">Bonamia ostreae</name>
    <dbReference type="NCBI Taxonomy" id="126728"/>
    <lineage>
        <taxon>Eukaryota</taxon>
        <taxon>Sar</taxon>
        <taxon>Rhizaria</taxon>
        <taxon>Endomyxa</taxon>
        <taxon>Ascetosporea</taxon>
        <taxon>Haplosporida</taxon>
        <taxon>Bonamia</taxon>
    </lineage>
</organism>